<dbReference type="PROSITE" id="PS50110">
    <property type="entry name" value="RESPONSE_REGULATORY"/>
    <property type="match status" value="1"/>
</dbReference>
<name>A0A2A5AW73_9GAMM</name>
<dbReference type="Gene3D" id="3.40.50.2300">
    <property type="match status" value="1"/>
</dbReference>
<evidence type="ECO:0000259" key="4">
    <source>
        <dbReference type="PROSITE" id="PS50883"/>
    </source>
</evidence>
<dbReference type="Pfam" id="PF00072">
    <property type="entry name" value="Response_reg"/>
    <property type="match status" value="1"/>
</dbReference>
<dbReference type="Pfam" id="PF00563">
    <property type="entry name" value="EAL"/>
    <property type="match status" value="1"/>
</dbReference>
<dbReference type="SMART" id="SM00052">
    <property type="entry name" value="EAL"/>
    <property type="match status" value="1"/>
</dbReference>
<dbReference type="EMBL" id="NVVJ01000038">
    <property type="protein sequence ID" value="PCJ23502.1"/>
    <property type="molecule type" value="Genomic_DNA"/>
</dbReference>
<evidence type="ECO:0000256" key="2">
    <source>
        <dbReference type="PROSITE-ProRule" id="PRU00169"/>
    </source>
</evidence>
<dbReference type="InterPro" id="IPR001789">
    <property type="entry name" value="Sig_transdc_resp-reg_receiver"/>
</dbReference>
<dbReference type="SUPFAM" id="SSF141868">
    <property type="entry name" value="EAL domain-like"/>
    <property type="match status" value="1"/>
</dbReference>
<evidence type="ECO:0000313" key="6">
    <source>
        <dbReference type="Proteomes" id="UP000218327"/>
    </source>
</evidence>
<dbReference type="Proteomes" id="UP000218327">
    <property type="component" value="Unassembled WGS sequence"/>
</dbReference>
<protein>
    <recommendedName>
        <fullName evidence="7">EAL domain-containing protein</fullName>
    </recommendedName>
</protein>
<dbReference type="AlphaFoldDB" id="A0A2A5AW73"/>
<reference evidence="6" key="1">
    <citation type="submission" date="2017-08" db="EMBL/GenBank/DDBJ databases">
        <title>A dynamic microbial community with high functional redundancy inhabits the cold, oxic subseafloor aquifer.</title>
        <authorList>
            <person name="Tully B.J."/>
            <person name="Wheat C.G."/>
            <person name="Glazer B.T."/>
            <person name="Huber J.A."/>
        </authorList>
    </citation>
    <scope>NUCLEOTIDE SEQUENCE [LARGE SCALE GENOMIC DNA]</scope>
</reference>
<organism evidence="5 6">
    <name type="scientific">SAR86 cluster bacterium</name>
    <dbReference type="NCBI Taxonomy" id="2030880"/>
    <lineage>
        <taxon>Bacteria</taxon>
        <taxon>Pseudomonadati</taxon>
        <taxon>Pseudomonadota</taxon>
        <taxon>Gammaproteobacteria</taxon>
        <taxon>SAR86 cluster</taxon>
    </lineage>
</organism>
<dbReference type="SMART" id="SM00448">
    <property type="entry name" value="REC"/>
    <property type="match status" value="1"/>
</dbReference>
<dbReference type="PROSITE" id="PS50883">
    <property type="entry name" value="EAL"/>
    <property type="match status" value="1"/>
</dbReference>
<sequence>MNAPTVKPTLLVADDEIEIGEIFQAVAEDLGFDVTCVTQGSEVVDMIERIKPDVVALDLRMPGADGVEIIRELGSKKCRASFILMSGLDQRTLTSVQSLGREANLEINNTMTKPMSVADIEATLSLYLTPKEENHVIQAAKPEAPAFDYGLKILYEPEFLFKAMENSAKHRLQVCAQWRRDDGSILAGLRFSNWGKEAGISKGLAEMVLTESLQTLHDWTTHNFSPEIAIHLDADFLADLSTPDVLSGMVDKFDVPRELLAIEIDESYVSNKKDSVNDVLTRLRIKGFRLSVFIQNEGEVILPMLDSLPVDQIVVDMSSLANKPNFLEDMETEFLYSSLTSVAKNKGITACATNVNTKDQFEFVQRCNFNSARGTQILSPGTAPTILPLYTDGKFA</sequence>
<feature type="domain" description="EAL" evidence="4">
    <location>
        <begin position="129"/>
        <end position="394"/>
    </location>
</feature>
<dbReference type="PANTHER" id="PTHR44591:SF3">
    <property type="entry name" value="RESPONSE REGULATORY DOMAIN-CONTAINING PROTEIN"/>
    <property type="match status" value="1"/>
</dbReference>
<proteinExistence type="predicted"/>
<evidence type="ECO:0000259" key="3">
    <source>
        <dbReference type="PROSITE" id="PS50110"/>
    </source>
</evidence>
<gene>
    <name evidence="5" type="ORF">COA96_11675</name>
</gene>
<evidence type="ECO:0000256" key="1">
    <source>
        <dbReference type="ARBA" id="ARBA00022553"/>
    </source>
</evidence>
<dbReference type="InterPro" id="IPR001633">
    <property type="entry name" value="EAL_dom"/>
</dbReference>
<feature type="modified residue" description="4-aspartylphosphate" evidence="2">
    <location>
        <position position="58"/>
    </location>
</feature>
<evidence type="ECO:0000313" key="5">
    <source>
        <dbReference type="EMBL" id="PCJ23502.1"/>
    </source>
</evidence>
<dbReference type="InterPro" id="IPR050595">
    <property type="entry name" value="Bact_response_regulator"/>
</dbReference>
<dbReference type="PANTHER" id="PTHR44591">
    <property type="entry name" value="STRESS RESPONSE REGULATOR PROTEIN 1"/>
    <property type="match status" value="1"/>
</dbReference>
<dbReference type="InterPro" id="IPR035919">
    <property type="entry name" value="EAL_sf"/>
</dbReference>
<dbReference type="GO" id="GO:0000160">
    <property type="term" value="P:phosphorelay signal transduction system"/>
    <property type="evidence" value="ECO:0007669"/>
    <property type="project" value="InterPro"/>
</dbReference>
<accession>A0A2A5AW73</accession>
<keyword evidence="1 2" id="KW-0597">Phosphoprotein</keyword>
<comment type="caution">
    <text evidence="5">The sequence shown here is derived from an EMBL/GenBank/DDBJ whole genome shotgun (WGS) entry which is preliminary data.</text>
</comment>
<feature type="domain" description="Response regulatory" evidence="3">
    <location>
        <begin position="9"/>
        <end position="128"/>
    </location>
</feature>
<dbReference type="Gene3D" id="3.20.20.450">
    <property type="entry name" value="EAL domain"/>
    <property type="match status" value="1"/>
</dbReference>
<evidence type="ECO:0008006" key="7">
    <source>
        <dbReference type="Google" id="ProtNLM"/>
    </source>
</evidence>
<dbReference type="SUPFAM" id="SSF52172">
    <property type="entry name" value="CheY-like"/>
    <property type="match status" value="1"/>
</dbReference>
<dbReference type="InterPro" id="IPR011006">
    <property type="entry name" value="CheY-like_superfamily"/>
</dbReference>